<dbReference type="Proteomes" id="UP000179807">
    <property type="component" value="Unassembled WGS sequence"/>
</dbReference>
<dbReference type="EMBL" id="MLAK01001030">
    <property type="protein sequence ID" value="OHS98963.1"/>
    <property type="molecule type" value="Genomic_DNA"/>
</dbReference>
<dbReference type="UniPathway" id="UPA00792"/>
<evidence type="ECO:0000256" key="6">
    <source>
        <dbReference type="ARBA" id="ARBA00022777"/>
    </source>
</evidence>
<dbReference type="PANTHER" id="PTHR43442:SF3">
    <property type="entry name" value="GLUCONOKINASE-RELATED"/>
    <property type="match status" value="1"/>
</dbReference>
<organism evidence="10 11">
    <name type="scientific">Tritrichomonas foetus</name>
    <dbReference type="NCBI Taxonomy" id="1144522"/>
    <lineage>
        <taxon>Eukaryota</taxon>
        <taxon>Metamonada</taxon>
        <taxon>Parabasalia</taxon>
        <taxon>Tritrichomonadida</taxon>
        <taxon>Tritrichomonadidae</taxon>
        <taxon>Tritrichomonas</taxon>
    </lineage>
</organism>
<comment type="catalytic activity">
    <reaction evidence="8 9">
        <text>D-gluconate + ATP = 6-phospho-D-gluconate + ADP + H(+)</text>
        <dbReference type="Rhea" id="RHEA:19433"/>
        <dbReference type="ChEBI" id="CHEBI:15378"/>
        <dbReference type="ChEBI" id="CHEBI:18391"/>
        <dbReference type="ChEBI" id="CHEBI:30616"/>
        <dbReference type="ChEBI" id="CHEBI:58759"/>
        <dbReference type="ChEBI" id="CHEBI:456216"/>
        <dbReference type="EC" id="2.7.1.12"/>
    </reaction>
</comment>
<dbReference type="OrthoDB" id="275177at2759"/>
<evidence type="ECO:0000256" key="3">
    <source>
        <dbReference type="ARBA" id="ARBA00012054"/>
    </source>
</evidence>
<keyword evidence="4 9" id="KW-0808">Transferase</keyword>
<keyword evidence="7 9" id="KW-0067">ATP-binding</keyword>
<proteinExistence type="inferred from homology"/>
<dbReference type="InterPro" id="IPR027417">
    <property type="entry name" value="P-loop_NTPase"/>
</dbReference>
<dbReference type="AlphaFoldDB" id="A0A1J4JN43"/>
<dbReference type="InterPro" id="IPR006001">
    <property type="entry name" value="Therm_gnt_kin"/>
</dbReference>
<reference evidence="10" key="1">
    <citation type="submission" date="2016-10" db="EMBL/GenBank/DDBJ databases">
        <authorList>
            <person name="Benchimol M."/>
            <person name="Almeida L.G."/>
            <person name="Vasconcelos A.T."/>
            <person name="Perreira-Neves A."/>
            <person name="Rosa I.A."/>
            <person name="Tasca T."/>
            <person name="Bogo M.R."/>
            <person name="de Souza W."/>
        </authorList>
    </citation>
    <scope>NUCLEOTIDE SEQUENCE [LARGE SCALE GENOMIC DNA]</scope>
    <source>
        <strain evidence="10">K</strain>
    </source>
</reference>
<dbReference type="SUPFAM" id="SSF52540">
    <property type="entry name" value="P-loop containing nucleoside triphosphate hydrolases"/>
    <property type="match status" value="1"/>
</dbReference>
<dbReference type="NCBIfam" id="TIGR01313">
    <property type="entry name" value="therm_gnt_kin"/>
    <property type="match status" value="1"/>
</dbReference>
<comment type="similarity">
    <text evidence="2 9">Belongs to the gluconokinase GntK/GntV family.</text>
</comment>
<comment type="caution">
    <text evidence="10">The sequence shown here is derived from an EMBL/GenBank/DDBJ whole genome shotgun (WGS) entry which is preliminary data.</text>
</comment>
<dbReference type="GO" id="GO:0046316">
    <property type="term" value="F:gluconokinase activity"/>
    <property type="evidence" value="ECO:0007669"/>
    <property type="project" value="UniProtKB-EC"/>
</dbReference>
<accession>A0A1J4JN43</accession>
<evidence type="ECO:0000313" key="11">
    <source>
        <dbReference type="Proteomes" id="UP000179807"/>
    </source>
</evidence>
<name>A0A1J4JN43_9EUKA</name>
<evidence type="ECO:0000313" key="10">
    <source>
        <dbReference type="EMBL" id="OHS98963.1"/>
    </source>
</evidence>
<evidence type="ECO:0000256" key="2">
    <source>
        <dbReference type="ARBA" id="ARBA00008420"/>
    </source>
</evidence>
<gene>
    <name evidence="10" type="ORF">TRFO_34695</name>
</gene>
<evidence type="ECO:0000256" key="1">
    <source>
        <dbReference type="ARBA" id="ARBA00004875"/>
    </source>
</evidence>
<comment type="pathway">
    <text evidence="1 9">Carbohydrate acid metabolism; D-gluconate degradation.</text>
</comment>
<dbReference type="RefSeq" id="XP_068352100.1">
    <property type="nucleotide sequence ID" value="XM_068509810.1"/>
</dbReference>
<keyword evidence="6 9" id="KW-0418">Kinase</keyword>
<evidence type="ECO:0000256" key="5">
    <source>
        <dbReference type="ARBA" id="ARBA00022741"/>
    </source>
</evidence>
<dbReference type="Gene3D" id="3.40.50.300">
    <property type="entry name" value="P-loop containing nucleotide triphosphate hydrolases"/>
    <property type="match status" value="1"/>
</dbReference>
<evidence type="ECO:0000256" key="4">
    <source>
        <dbReference type="ARBA" id="ARBA00022679"/>
    </source>
</evidence>
<dbReference type="Pfam" id="PF13238">
    <property type="entry name" value="AAA_18"/>
    <property type="match status" value="1"/>
</dbReference>
<dbReference type="VEuPathDB" id="TrichDB:TRFO_34695"/>
<dbReference type="EC" id="2.7.1.12" evidence="3 9"/>
<dbReference type="GO" id="GO:0005975">
    <property type="term" value="P:carbohydrate metabolic process"/>
    <property type="evidence" value="ECO:0007669"/>
    <property type="project" value="InterPro"/>
</dbReference>
<dbReference type="PANTHER" id="PTHR43442">
    <property type="entry name" value="GLUCONOKINASE-RELATED"/>
    <property type="match status" value="1"/>
</dbReference>
<dbReference type="GO" id="GO:0005524">
    <property type="term" value="F:ATP binding"/>
    <property type="evidence" value="ECO:0007669"/>
    <property type="project" value="UniProtKB-KW"/>
</dbReference>
<protein>
    <recommendedName>
        <fullName evidence="3 9">Gluconokinase</fullName>
        <ecNumber evidence="3 9">2.7.1.12</ecNumber>
    </recommendedName>
</protein>
<keyword evidence="5 9" id="KW-0547">Nucleotide-binding</keyword>
<keyword evidence="11" id="KW-1185">Reference proteome</keyword>
<dbReference type="CDD" id="cd02021">
    <property type="entry name" value="GntK"/>
    <property type="match status" value="1"/>
</dbReference>
<dbReference type="GO" id="GO:0005737">
    <property type="term" value="C:cytoplasm"/>
    <property type="evidence" value="ECO:0007669"/>
    <property type="project" value="TreeGrafter"/>
</dbReference>
<evidence type="ECO:0000256" key="9">
    <source>
        <dbReference type="RuleBase" id="RU363066"/>
    </source>
</evidence>
<sequence length="183" mass="21007">MTKPVIILAGPAGVGKTTLAEYISNKYSLFYIEGDQLHPPENIEKMGNGIPLTDEDRWGWLEQVRRVSIEKVTKDSQNEFQGVVSTCSALKKNYRDFLRKLDNNNYSEKVALWFIFLASSKETLQARMEARKGHYMKGNMVESQLQILEVPEEDEPNTIFLESCGTKKEMEEKISKIVDRILQ</sequence>
<evidence type="ECO:0000256" key="8">
    <source>
        <dbReference type="ARBA" id="ARBA00048090"/>
    </source>
</evidence>
<dbReference type="GeneID" id="94844514"/>
<evidence type="ECO:0000256" key="7">
    <source>
        <dbReference type="ARBA" id="ARBA00022840"/>
    </source>
</evidence>